<dbReference type="Pfam" id="PF02389">
    <property type="entry name" value="Cornifin"/>
    <property type="match status" value="1"/>
</dbReference>
<gene>
    <name evidence="9" type="ORF">JOQ06_015096</name>
</gene>
<dbReference type="PANTHER" id="PTHR17609">
    <property type="entry name" value="HMG DOMAIN-CONTAINING PROTEIN 3"/>
    <property type="match status" value="1"/>
</dbReference>
<protein>
    <submittedName>
        <fullName evidence="9">Uncharacterized protein</fullName>
    </submittedName>
</protein>
<dbReference type="PROSITE" id="PS50800">
    <property type="entry name" value="SAP"/>
    <property type="match status" value="1"/>
</dbReference>
<feature type="region of interest" description="Disordered" evidence="6">
    <location>
        <begin position="67"/>
        <end position="94"/>
    </location>
</feature>
<dbReference type="InterPro" id="IPR038441">
    <property type="entry name" value="THAP_Znf_sf"/>
</dbReference>
<keyword evidence="4 5" id="KW-0238">DNA-binding</keyword>
<dbReference type="Gene3D" id="6.20.210.20">
    <property type="entry name" value="THAP domain"/>
    <property type="match status" value="1"/>
</dbReference>
<dbReference type="PROSITE" id="PS50950">
    <property type="entry name" value="ZF_THAP"/>
    <property type="match status" value="1"/>
</dbReference>
<dbReference type="SMART" id="SM00980">
    <property type="entry name" value="THAP"/>
    <property type="match status" value="1"/>
</dbReference>
<accession>A0AAD6ALL1</accession>
<keyword evidence="10" id="KW-1185">Reference proteome</keyword>
<evidence type="ECO:0000259" key="7">
    <source>
        <dbReference type="PROSITE" id="PS50800"/>
    </source>
</evidence>
<evidence type="ECO:0000256" key="6">
    <source>
        <dbReference type="SAM" id="MobiDB-lite"/>
    </source>
</evidence>
<feature type="non-terminal residue" evidence="9">
    <location>
        <position position="789"/>
    </location>
</feature>
<dbReference type="PANTHER" id="PTHR17609:SF3">
    <property type="entry name" value="SAP DOMAIN-CONTAINING PROTEIN"/>
    <property type="match status" value="1"/>
</dbReference>
<dbReference type="Pfam" id="PF05485">
    <property type="entry name" value="THAP"/>
    <property type="match status" value="1"/>
</dbReference>
<evidence type="ECO:0000256" key="5">
    <source>
        <dbReference type="PROSITE-ProRule" id="PRU00309"/>
    </source>
</evidence>
<evidence type="ECO:0000313" key="9">
    <source>
        <dbReference type="EMBL" id="KAJ4927363.1"/>
    </source>
</evidence>
<dbReference type="AlphaFoldDB" id="A0AAD6ALL1"/>
<proteinExistence type="predicted"/>
<evidence type="ECO:0000256" key="4">
    <source>
        <dbReference type="ARBA" id="ARBA00023125"/>
    </source>
</evidence>
<dbReference type="InterPro" id="IPR003034">
    <property type="entry name" value="SAP_dom"/>
</dbReference>
<evidence type="ECO:0000256" key="3">
    <source>
        <dbReference type="ARBA" id="ARBA00022833"/>
    </source>
</evidence>
<keyword evidence="2 5" id="KW-0863">Zinc-finger</keyword>
<dbReference type="InterPro" id="IPR039598">
    <property type="entry name" value="HMGXB3"/>
</dbReference>
<dbReference type="GO" id="GO:0003677">
    <property type="term" value="F:DNA binding"/>
    <property type="evidence" value="ECO:0007669"/>
    <property type="project" value="UniProtKB-UniRule"/>
</dbReference>
<dbReference type="Pfam" id="PF18717">
    <property type="entry name" value="CxC4"/>
    <property type="match status" value="1"/>
</dbReference>
<keyword evidence="1" id="KW-0479">Metal-binding</keyword>
<reference evidence="9" key="1">
    <citation type="submission" date="2022-11" db="EMBL/GenBank/DDBJ databases">
        <title>Chromosome-level genome of Pogonophryne albipinna.</title>
        <authorList>
            <person name="Jo E."/>
        </authorList>
    </citation>
    <scope>NUCLEOTIDE SEQUENCE</scope>
    <source>
        <strain evidence="9">SGF0006</strain>
        <tissue evidence="9">Muscle</tissue>
    </source>
</reference>
<dbReference type="InterPro" id="IPR006612">
    <property type="entry name" value="THAP_Znf"/>
</dbReference>
<dbReference type="EMBL" id="JAPTMU010000019">
    <property type="protein sequence ID" value="KAJ4927363.1"/>
    <property type="molecule type" value="Genomic_DNA"/>
</dbReference>
<sequence length="789" mass="89883">MFLRFPKSGERRRQWEVALRRDGFVASGRTLICSEHFRSEDFDRTGQTVRLKDGVVPTVFNFPARLQRPEATRSTTASPREEDDLPMDLSQDKPQPNVMHITIREGRSLPDLQRCTTCCKDFHCPFCASNVFQSAKLSKVKAHLESHFNRAVLHEGYTIHRCALRCRPEWHFHCFYCQATLMRKADFIKHLALGKAKPSAITPIIPEPATPIIPDPSTPIIPEPATPIIPEPATPIIPEPATPIIPEPATPIIPEPATPIIPDPSTPIIPEGKMQRVRVVPTHRELFRKVRSTEEVECLSAAASAEDEHSHDEADLEHLRLPSVEVQYPRHLIPEERMCQHCPGNVPLSDPVLITHEAKILTESRIVNDVSTYCKSCHQCGAHYRYQEWKDGIHNFNDRILLDLPLCLTIRNMLQVHTAVSRVVEYLELTSGEQFPSADTVLHGYLHFEALTEHDYQYSCVSCGDHPPVVIMDLHRKGAFHSSVSDLEQPPVDFNGEVDMECFWDALSMERIGRGFVTSQQKNPFAVPPTFHFWAPWIGKNTRRSNHVLNTEFAKVRPQKPAEVQEITVTEERLREELYKQKVEVVRTLCRECGLDSSGSRTDLLLRLSDEMKSRQTYDKVFQKIWAASGGWAVIMCPCGIVYSIKCNFRAESPRDFTDILLSWKHMPNIVIYDFAHGLATHMNLREPEKLPFTPFDGRLMAPTPDNITQAKEGKLKVSLPWLDCKKLVPDPECHPITGSAEHYALYDRFHEDNTKDARDALRRLSLQPSTCPRQIDVPPTDRRAPTDR</sequence>
<dbReference type="SUPFAM" id="SSF57716">
    <property type="entry name" value="Glucocorticoid receptor-like (DNA-binding domain)"/>
    <property type="match status" value="1"/>
</dbReference>
<dbReference type="SMART" id="SM00692">
    <property type="entry name" value="DM3"/>
    <property type="match status" value="1"/>
</dbReference>
<name>A0AAD6ALL1_9TELE</name>
<evidence type="ECO:0000313" key="10">
    <source>
        <dbReference type="Proteomes" id="UP001219934"/>
    </source>
</evidence>
<feature type="domain" description="THAP-type" evidence="8">
    <location>
        <begin position="1"/>
        <end position="60"/>
    </location>
</feature>
<dbReference type="Proteomes" id="UP001219934">
    <property type="component" value="Unassembled WGS sequence"/>
</dbReference>
<feature type="domain" description="SAP" evidence="7">
    <location>
        <begin position="578"/>
        <end position="612"/>
    </location>
</feature>
<comment type="caution">
    <text evidence="9">The sequence shown here is derived from an EMBL/GenBank/DDBJ whole genome shotgun (WGS) entry which is preliminary data.</text>
</comment>
<keyword evidence="3" id="KW-0862">Zinc</keyword>
<dbReference type="InterPro" id="IPR040648">
    <property type="entry name" value="HMGXB3_CxC4"/>
</dbReference>
<organism evidence="9 10">
    <name type="scientific">Pogonophryne albipinna</name>
    <dbReference type="NCBI Taxonomy" id="1090488"/>
    <lineage>
        <taxon>Eukaryota</taxon>
        <taxon>Metazoa</taxon>
        <taxon>Chordata</taxon>
        <taxon>Craniata</taxon>
        <taxon>Vertebrata</taxon>
        <taxon>Euteleostomi</taxon>
        <taxon>Actinopterygii</taxon>
        <taxon>Neopterygii</taxon>
        <taxon>Teleostei</taxon>
        <taxon>Neoteleostei</taxon>
        <taxon>Acanthomorphata</taxon>
        <taxon>Eupercaria</taxon>
        <taxon>Perciformes</taxon>
        <taxon>Notothenioidei</taxon>
        <taxon>Pogonophryne</taxon>
    </lineage>
</organism>
<evidence type="ECO:0000256" key="1">
    <source>
        <dbReference type="ARBA" id="ARBA00022723"/>
    </source>
</evidence>
<evidence type="ECO:0000259" key="8">
    <source>
        <dbReference type="PROSITE" id="PS50950"/>
    </source>
</evidence>
<evidence type="ECO:0000256" key="2">
    <source>
        <dbReference type="ARBA" id="ARBA00022771"/>
    </source>
</evidence>
<dbReference type="GO" id="GO:0008270">
    <property type="term" value="F:zinc ion binding"/>
    <property type="evidence" value="ECO:0007669"/>
    <property type="project" value="UniProtKB-KW"/>
</dbReference>